<dbReference type="AlphaFoldDB" id="A0A101NBL1"/>
<name>A0A101NBL1_9ACTN</name>
<accession>A0A101NBL1</accession>
<dbReference type="EMBL" id="LMWL01000088">
    <property type="protein sequence ID" value="KUM90135.1"/>
    <property type="molecule type" value="Genomic_DNA"/>
</dbReference>
<keyword evidence="2" id="KW-1185">Reference proteome</keyword>
<dbReference type="Proteomes" id="UP000054241">
    <property type="component" value="Unassembled WGS sequence"/>
</dbReference>
<evidence type="ECO:0000313" key="1">
    <source>
        <dbReference type="EMBL" id="KUM90135.1"/>
    </source>
</evidence>
<protein>
    <submittedName>
        <fullName evidence="1">Uncharacterized protein</fullName>
    </submittedName>
</protein>
<sequence length="131" mass="14649">MGDVPRRIRIGGLTRLEQRELADALPAERVDSAQEDIRLGGLHGDLATWQVVIEAYVPTLPLLAAWLLKRRKKSVVEVEIEIRSSDGVGWERRSVRIESSEQSAPDAEVLRQLTELTQLRQAVDGATSEPR</sequence>
<organism evidence="1 2">
    <name type="scientific">Streptomyces cellostaticus</name>
    <dbReference type="NCBI Taxonomy" id="67285"/>
    <lineage>
        <taxon>Bacteria</taxon>
        <taxon>Bacillati</taxon>
        <taxon>Actinomycetota</taxon>
        <taxon>Actinomycetes</taxon>
        <taxon>Kitasatosporales</taxon>
        <taxon>Streptomycetaceae</taxon>
        <taxon>Streptomyces</taxon>
    </lineage>
</organism>
<reference evidence="1 2" key="1">
    <citation type="submission" date="2015-10" db="EMBL/GenBank/DDBJ databases">
        <title>Draft genome sequence of Streptomyces cellostaticus DSM 40189, type strain for the species Streptomyces cellostaticus.</title>
        <authorList>
            <person name="Ruckert C."/>
            <person name="Winkler A."/>
            <person name="Kalinowski J."/>
            <person name="Kampfer P."/>
            <person name="Glaeser S."/>
        </authorList>
    </citation>
    <scope>NUCLEOTIDE SEQUENCE [LARGE SCALE GENOMIC DNA]</scope>
    <source>
        <strain evidence="1 2">DSM 40189</strain>
    </source>
</reference>
<gene>
    <name evidence="1" type="ORF">AQI88_38945</name>
</gene>
<dbReference type="STRING" id="67285.AQI88_38945"/>
<evidence type="ECO:0000313" key="2">
    <source>
        <dbReference type="Proteomes" id="UP000054241"/>
    </source>
</evidence>
<comment type="caution">
    <text evidence="1">The sequence shown here is derived from an EMBL/GenBank/DDBJ whole genome shotgun (WGS) entry which is preliminary data.</text>
</comment>
<proteinExistence type="predicted"/>
<dbReference type="RefSeq" id="WP_067009674.1">
    <property type="nucleotide sequence ID" value="NZ_BNDU01000008.1"/>
</dbReference>